<gene>
    <name evidence="2" type="ORF">H0E87_022503</name>
</gene>
<evidence type="ECO:0000313" key="2">
    <source>
        <dbReference type="EMBL" id="KAH8490002.1"/>
    </source>
</evidence>
<evidence type="ECO:0000256" key="1">
    <source>
        <dbReference type="SAM" id="MobiDB-lite"/>
    </source>
</evidence>
<keyword evidence="3" id="KW-1185">Reference proteome</keyword>
<dbReference type="AlphaFoldDB" id="A0A8T2XB41"/>
<comment type="caution">
    <text evidence="2">The sequence shown here is derived from an EMBL/GenBank/DDBJ whole genome shotgun (WGS) entry which is preliminary data.</text>
</comment>
<accession>A0A8T2XB41</accession>
<protein>
    <submittedName>
        <fullName evidence="2">Uncharacterized protein</fullName>
    </submittedName>
</protein>
<dbReference type="EMBL" id="JACEGQ020000013">
    <property type="protein sequence ID" value="KAH8490002.1"/>
    <property type="molecule type" value="Genomic_DNA"/>
</dbReference>
<dbReference type="Proteomes" id="UP000807159">
    <property type="component" value="Chromosome 13"/>
</dbReference>
<feature type="compositionally biased region" description="Basic and acidic residues" evidence="1">
    <location>
        <begin position="21"/>
        <end position="31"/>
    </location>
</feature>
<organism evidence="2 3">
    <name type="scientific">Populus deltoides</name>
    <name type="common">Eastern poplar</name>
    <name type="synonym">Eastern cottonwood</name>
    <dbReference type="NCBI Taxonomy" id="3696"/>
    <lineage>
        <taxon>Eukaryota</taxon>
        <taxon>Viridiplantae</taxon>
        <taxon>Streptophyta</taxon>
        <taxon>Embryophyta</taxon>
        <taxon>Tracheophyta</taxon>
        <taxon>Spermatophyta</taxon>
        <taxon>Magnoliopsida</taxon>
        <taxon>eudicotyledons</taxon>
        <taxon>Gunneridae</taxon>
        <taxon>Pentapetalae</taxon>
        <taxon>rosids</taxon>
        <taxon>fabids</taxon>
        <taxon>Malpighiales</taxon>
        <taxon>Salicaceae</taxon>
        <taxon>Saliceae</taxon>
        <taxon>Populus</taxon>
    </lineage>
</organism>
<sequence>MDKNSKGQHMGSGGMESDPQSNREEANKLLESDLATANWAGKRRRRRRRNCKHREHIRGFEHTNDTTTPEPQKGGGPSTFKNPFCRLQMAHSFQGTLVAFVTYEGERVRYAAGPSFLLRRFAFTLQR</sequence>
<feature type="region of interest" description="Disordered" evidence="1">
    <location>
        <begin position="1"/>
        <end position="81"/>
    </location>
</feature>
<proteinExistence type="predicted"/>
<feature type="compositionally biased region" description="Basic residues" evidence="1">
    <location>
        <begin position="41"/>
        <end position="56"/>
    </location>
</feature>
<reference evidence="2" key="1">
    <citation type="journal article" date="2021" name="J. Hered.">
        <title>Genome Assembly of Salicaceae Populus deltoides (Eastern Cottonwood) I-69 Based on Nanopore Sequencing and Hi-C Technologies.</title>
        <authorList>
            <person name="Bai S."/>
            <person name="Wu H."/>
            <person name="Zhang J."/>
            <person name="Pan Z."/>
            <person name="Zhao W."/>
            <person name="Li Z."/>
            <person name="Tong C."/>
        </authorList>
    </citation>
    <scope>NUCLEOTIDE SEQUENCE</scope>
    <source>
        <tissue evidence="2">Leaf</tissue>
    </source>
</reference>
<name>A0A8T2XB41_POPDE</name>
<evidence type="ECO:0000313" key="3">
    <source>
        <dbReference type="Proteomes" id="UP000807159"/>
    </source>
</evidence>